<feature type="compositionally biased region" description="Basic residues" evidence="9">
    <location>
        <begin position="176"/>
        <end position="185"/>
    </location>
</feature>
<dbReference type="PANTHER" id="PTHR13690:SF80">
    <property type="entry name" value="BZIP TRANSCRIPTION FACTOR FAMILY PROTEIN-RELATED"/>
    <property type="match status" value="1"/>
</dbReference>
<feature type="region of interest" description="Disordered" evidence="9">
    <location>
        <begin position="176"/>
        <end position="209"/>
    </location>
</feature>
<evidence type="ECO:0000256" key="5">
    <source>
        <dbReference type="ARBA" id="ARBA00023163"/>
    </source>
</evidence>
<feature type="region of interest" description="Disordered" evidence="9">
    <location>
        <begin position="272"/>
        <end position="344"/>
    </location>
</feature>
<dbReference type="SUPFAM" id="SSF57959">
    <property type="entry name" value="Leucine zipper domain"/>
    <property type="match status" value="1"/>
</dbReference>
<feature type="compositionally biased region" description="Low complexity" evidence="9">
    <location>
        <begin position="288"/>
        <end position="303"/>
    </location>
</feature>
<proteinExistence type="inferred from homology"/>
<dbReference type="PROSITE" id="PS50217">
    <property type="entry name" value="BZIP"/>
    <property type="match status" value="1"/>
</dbReference>
<comment type="function">
    <text evidence="7">Transcription factor probably involved in vascular development and shoot tissue organization. Binds to the DNA sequence 5'-CCGAGTGTGCCCCTGG-3' present in the promoter region Box II of the phloem-specific rice tungro bacilliform virus (RTBV) promoter. May regulate tissue-specific expression of the RTBV promoter and virus replication.</text>
</comment>
<evidence type="ECO:0000256" key="4">
    <source>
        <dbReference type="ARBA" id="ARBA00023125"/>
    </source>
</evidence>
<dbReference type="Gene3D" id="1.20.5.170">
    <property type="match status" value="1"/>
</dbReference>
<dbReference type="PANTHER" id="PTHR13690">
    <property type="entry name" value="TRANSCRIPTION FACTOR POSF21-RELATED"/>
    <property type="match status" value="1"/>
</dbReference>
<keyword evidence="4" id="KW-0238">DNA-binding</keyword>
<feature type="compositionally biased region" description="Low complexity" evidence="9">
    <location>
        <begin position="124"/>
        <end position="134"/>
    </location>
</feature>
<comment type="subcellular location">
    <subcellularLocation>
        <location evidence="1">Nucleus</location>
    </subcellularLocation>
</comment>
<feature type="domain" description="BZIP" evidence="10">
    <location>
        <begin position="408"/>
        <end position="471"/>
    </location>
</feature>
<protein>
    <recommendedName>
        <fullName evidence="10">BZIP domain-containing protein</fullName>
    </recommendedName>
</protein>
<comment type="similarity">
    <text evidence="2">Belongs to the bZIP family.</text>
</comment>
<feature type="compositionally biased region" description="Low complexity" evidence="9">
    <location>
        <begin position="36"/>
        <end position="47"/>
    </location>
</feature>
<evidence type="ECO:0000256" key="6">
    <source>
        <dbReference type="ARBA" id="ARBA00023242"/>
    </source>
</evidence>
<feature type="region of interest" description="Disordered" evidence="9">
    <location>
        <begin position="23"/>
        <end position="47"/>
    </location>
</feature>
<keyword evidence="5" id="KW-0804">Transcription</keyword>
<feature type="compositionally biased region" description="Pro residues" evidence="9">
    <location>
        <begin position="102"/>
        <end position="123"/>
    </location>
</feature>
<dbReference type="FunFam" id="1.20.5.170:FF:000009">
    <property type="entry name" value="probable transcription factor PosF21"/>
    <property type="match status" value="1"/>
</dbReference>
<keyword evidence="8" id="KW-0175">Coiled coil</keyword>
<evidence type="ECO:0000256" key="3">
    <source>
        <dbReference type="ARBA" id="ARBA00023015"/>
    </source>
</evidence>
<evidence type="ECO:0000256" key="8">
    <source>
        <dbReference type="SAM" id="Coils"/>
    </source>
</evidence>
<dbReference type="GO" id="GO:0005634">
    <property type="term" value="C:nucleus"/>
    <property type="evidence" value="ECO:0007669"/>
    <property type="project" value="UniProtKB-SubCell"/>
</dbReference>
<dbReference type="InterPro" id="IPR046347">
    <property type="entry name" value="bZIP_sf"/>
</dbReference>
<dbReference type="GO" id="GO:0003700">
    <property type="term" value="F:DNA-binding transcription factor activity"/>
    <property type="evidence" value="ECO:0007669"/>
    <property type="project" value="InterPro"/>
</dbReference>
<reference evidence="11" key="1">
    <citation type="submission" date="2020-07" db="EMBL/GenBank/DDBJ databases">
        <authorList>
            <person name="Lin J."/>
        </authorList>
    </citation>
    <scope>NUCLEOTIDE SEQUENCE</scope>
</reference>
<keyword evidence="3" id="KW-0805">Transcription regulation</keyword>
<gene>
    <name evidence="11" type="ORF">CB5_LOCUS18556</name>
</gene>
<dbReference type="InterPro" id="IPR044759">
    <property type="entry name" value="bZIP_RF2"/>
</dbReference>
<dbReference type="SMART" id="SM00338">
    <property type="entry name" value="BRLZ"/>
    <property type="match status" value="1"/>
</dbReference>
<name>A0A6V7PX70_ANACO</name>
<evidence type="ECO:0000256" key="2">
    <source>
        <dbReference type="ARBA" id="ARBA00007163"/>
    </source>
</evidence>
<sequence>MLCWFRWRIRFVRSRPTAPRDLSTFTRTAYPPPATSSPIAPTSTPLTRRTPKAVFPNALPLGKVLSGHGPSRIITPLCNRRTGASRSPFLLTGRTVTSPAQSPAPEPAPAPTSGPGSPDPAVPGPVRVAPRIRAGSGSRPVRLPAGVLLPRLPPRHGAAPTPLLLLRHLLRLLPRRRHGRPRRSPSAHPLLPKPSPGLPPRKAHRRSRSDVPFAHFQPSIPLAPPSHVKVEANWGFDSNGAEERKHEGGELGDDLFNAYLNLDGLEALNSSEEKHDDLDSRGSSIKTNGADSSENEAESSANDGGSGMRLWPSRSPAMEPERREGAKRNAVGDPAIAGARHRRSLSMDSLMGKLNFGEESPGQQGAQINSVNGASNKFSLEFGNGEFTPAEMKKIMANDKLAEMALADPKRVKRILANRQSAARSKERKMRYIAELEQKVQILQREATTLSAQLTLLQRDSAGLASQNNELKLRLHAMEQQAQLRDALNEALTAEVQRLKIACAEIGDSRSSNSLTQQMRAHSQNQMFQLQQQQQQEPILFYQLQQPQQNGSATNEVLEE</sequence>
<evidence type="ECO:0000313" key="11">
    <source>
        <dbReference type="EMBL" id="CAD1835345.1"/>
    </source>
</evidence>
<organism evidence="11">
    <name type="scientific">Ananas comosus var. bracteatus</name>
    <name type="common">red pineapple</name>
    <dbReference type="NCBI Taxonomy" id="296719"/>
    <lineage>
        <taxon>Eukaryota</taxon>
        <taxon>Viridiplantae</taxon>
        <taxon>Streptophyta</taxon>
        <taxon>Embryophyta</taxon>
        <taxon>Tracheophyta</taxon>
        <taxon>Spermatophyta</taxon>
        <taxon>Magnoliopsida</taxon>
        <taxon>Liliopsida</taxon>
        <taxon>Poales</taxon>
        <taxon>Bromeliaceae</taxon>
        <taxon>Bromelioideae</taxon>
        <taxon>Ananas</taxon>
    </lineage>
</organism>
<dbReference type="EMBL" id="LR862153">
    <property type="protein sequence ID" value="CAD1835345.1"/>
    <property type="molecule type" value="Genomic_DNA"/>
</dbReference>
<dbReference type="InterPro" id="IPR004827">
    <property type="entry name" value="bZIP"/>
</dbReference>
<dbReference type="AlphaFoldDB" id="A0A6V7PX70"/>
<evidence type="ECO:0000259" key="10">
    <source>
        <dbReference type="PROSITE" id="PS50217"/>
    </source>
</evidence>
<dbReference type="GO" id="GO:0003677">
    <property type="term" value="F:DNA binding"/>
    <property type="evidence" value="ECO:0007669"/>
    <property type="project" value="UniProtKB-KW"/>
</dbReference>
<accession>A0A6V7PX70</accession>
<feature type="region of interest" description="Disordered" evidence="9">
    <location>
        <begin position="94"/>
        <end position="144"/>
    </location>
</feature>
<feature type="coiled-coil region" evidence="8">
    <location>
        <begin position="426"/>
        <end position="481"/>
    </location>
</feature>
<evidence type="ECO:0000256" key="7">
    <source>
        <dbReference type="ARBA" id="ARBA00054342"/>
    </source>
</evidence>
<dbReference type="CDD" id="cd14703">
    <property type="entry name" value="bZIP_plant_RF2"/>
    <property type="match status" value="1"/>
</dbReference>
<keyword evidence="6" id="KW-0539">Nucleus</keyword>
<evidence type="ECO:0000256" key="1">
    <source>
        <dbReference type="ARBA" id="ARBA00004123"/>
    </source>
</evidence>
<evidence type="ECO:0000256" key="9">
    <source>
        <dbReference type="SAM" id="MobiDB-lite"/>
    </source>
</evidence>
<dbReference type="Pfam" id="PF00170">
    <property type="entry name" value="bZIP_1"/>
    <property type="match status" value="1"/>
</dbReference>